<dbReference type="EMBL" id="CP091957">
    <property type="protein sequence ID" value="UOG56358.1"/>
    <property type="molecule type" value="Genomic_DNA"/>
</dbReference>
<name>A0AAE9GE93_9LEPT</name>
<dbReference type="AlphaFoldDB" id="A0AAE9GE93"/>
<organism evidence="1 2">
    <name type="scientific">Leptospira noguchii</name>
    <dbReference type="NCBI Taxonomy" id="28182"/>
    <lineage>
        <taxon>Bacteria</taxon>
        <taxon>Pseudomonadati</taxon>
        <taxon>Spirochaetota</taxon>
        <taxon>Spirochaetia</taxon>
        <taxon>Leptospirales</taxon>
        <taxon>Leptospiraceae</taxon>
        <taxon>Leptospira</taxon>
    </lineage>
</organism>
<gene>
    <name evidence="1" type="ORF">MAL03_16375</name>
</gene>
<accession>A0AAE9GE93</accession>
<dbReference type="RefSeq" id="WP_243815443.1">
    <property type="nucleotide sequence ID" value="NZ_CP091957.1"/>
</dbReference>
<evidence type="ECO:0000313" key="2">
    <source>
        <dbReference type="Proteomes" id="UP000829829"/>
    </source>
</evidence>
<protein>
    <submittedName>
        <fullName evidence="1">Uncharacterized protein</fullName>
    </submittedName>
</protein>
<proteinExistence type="predicted"/>
<dbReference type="Proteomes" id="UP000829829">
    <property type="component" value="Chromosome 1"/>
</dbReference>
<evidence type="ECO:0000313" key="1">
    <source>
        <dbReference type="EMBL" id="UOG56358.1"/>
    </source>
</evidence>
<sequence>MSEKEEYIRKYATFKKRSETLMTILTEEYRNNLPFLWTKGLKHFLHEKEIEIILCDPSLHPIVYWKCSAIEALMVALGLPEKQKLEKEGLFTIFTFVREVPIA</sequence>
<reference evidence="1" key="1">
    <citation type="submission" date="2022-02" db="EMBL/GenBank/DDBJ databases">
        <title>The genetically variable rfb locus in Leptospira is a mobile cassette and a molecular signature of serovar identity.</title>
        <authorList>
            <person name="Nieves C."/>
            <person name="Vincent A.T."/>
            <person name="Zarantonelli L."/>
            <person name="Picardeau M."/>
            <person name="Veyrier F.J."/>
            <person name="Buschiazzo A."/>
        </authorList>
    </citation>
    <scope>NUCLEOTIDE SEQUENCE</scope>
    <source>
        <strain evidence="1">IP1512017</strain>
    </source>
</reference>